<dbReference type="PROSITE" id="PS51257">
    <property type="entry name" value="PROKAR_LIPOPROTEIN"/>
    <property type="match status" value="1"/>
</dbReference>
<evidence type="ECO:0000256" key="1">
    <source>
        <dbReference type="SAM" id="SignalP"/>
    </source>
</evidence>
<feature type="signal peptide" evidence="1">
    <location>
        <begin position="1"/>
        <end position="21"/>
    </location>
</feature>
<dbReference type="SUPFAM" id="SSF50956">
    <property type="entry name" value="Thermostable phytase (3-phytase)"/>
    <property type="match status" value="1"/>
</dbReference>
<dbReference type="Proteomes" id="UP000265715">
    <property type="component" value="Unassembled WGS sequence"/>
</dbReference>
<comment type="caution">
    <text evidence="2">The sequence shown here is derived from an EMBL/GenBank/DDBJ whole genome shotgun (WGS) entry which is preliminary data.</text>
</comment>
<dbReference type="InterPro" id="IPR011042">
    <property type="entry name" value="6-blade_b-propeller_TolB-like"/>
</dbReference>
<evidence type="ECO:0000313" key="2">
    <source>
        <dbReference type="EMBL" id="RIH87198.1"/>
    </source>
</evidence>
<accession>A0A399ETA0</accession>
<feature type="chain" id="PRO_5017407737" evidence="1">
    <location>
        <begin position="22"/>
        <end position="536"/>
    </location>
</feature>
<dbReference type="RefSeq" id="WP_119314417.1">
    <property type="nucleotide sequence ID" value="NZ_QXDL01000038.1"/>
</dbReference>
<proteinExistence type="predicted"/>
<dbReference type="AlphaFoldDB" id="A0A399ETA0"/>
<gene>
    <name evidence="2" type="ORF">Mterra_01257</name>
</gene>
<name>A0A399ETA0_9DEIN</name>
<protein>
    <submittedName>
        <fullName evidence="2">Two component regulator propeller</fullName>
    </submittedName>
</protein>
<organism evidence="2 3">
    <name type="scientific">Calidithermus terrae</name>
    <dbReference type="NCBI Taxonomy" id="1408545"/>
    <lineage>
        <taxon>Bacteria</taxon>
        <taxon>Thermotogati</taxon>
        <taxon>Deinococcota</taxon>
        <taxon>Deinococci</taxon>
        <taxon>Thermales</taxon>
        <taxon>Thermaceae</taxon>
        <taxon>Calidithermus</taxon>
    </lineage>
</organism>
<sequence length="536" mass="54920">MTRRALFFLLVGLLSACGQLATRTPDPAPSPPAALTWGAAPELPAAAAGASLDFRATLSLEGGLGPQAVELSLGGAPGARVLPSRLSLEAGGSYPLNLSLALPKSLAAGEYPLRLTARSGALEATLALSLRVSGSVGEPLPGQPVLEGFTANPAELPLRGGEVTLAWSGRGQGYTLSVSPPQGVSVGHKPYAGPVSLPASATGATLQFAANAGSARAYTLTLQVVGEPGSTPVQASVTVRVQGGRLWLAGRADASPDDEVLLAQGLLHLLDGAVAPAPVLVRPDETFAVAFDAQGNLWVARQSFQGDVVEGYAAAGLGQPDPAPFARITRGVVGPAALAFDPQGNLWVANAWSGNVTAYAAEGLDADPAPVQTLEGGISFPTGLAFDASGNLWVATPFSPSAVNRGMGAVYGFTQASLGEPGPRPAATLTRGIVAPEKIAFDARGDLWVLQEGTQPSRWLTRHPVEGLWQDGEPAVPALDFPERPAALAFDPEGRLWALTPDTLYGFAPEALAQAQPTPAYGYALGGAWHTLAFSR</sequence>
<keyword evidence="1" id="KW-0732">Signal</keyword>
<dbReference type="OrthoDB" id="33896at2"/>
<dbReference type="Gene3D" id="2.120.10.30">
    <property type="entry name" value="TolB, C-terminal domain"/>
    <property type="match status" value="1"/>
</dbReference>
<reference evidence="2 3" key="1">
    <citation type="submission" date="2018-08" db="EMBL/GenBank/DDBJ databases">
        <title>Meiothermus terrae DSM 26712 genome sequencing project.</title>
        <authorList>
            <person name="Da Costa M.S."/>
            <person name="Albuquerque L."/>
            <person name="Raposo P."/>
            <person name="Froufe H.J.C."/>
            <person name="Barroso C.S."/>
            <person name="Egas C."/>
        </authorList>
    </citation>
    <scope>NUCLEOTIDE SEQUENCE [LARGE SCALE GENOMIC DNA]</scope>
    <source>
        <strain evidence="2 3">DSM 26712</strain>
    </source>
</reference>
<dbReference type="SUPFAM" id="SSF63829">
    <property type="entry name" value="Calcium-dependent phosphotriesterase"/>
    <property type="match status" value="1"/>
</dbReference>
<evidence type="ECO:0000313" key="3">
    <source>
        <dbReference type="Proteomes" id="UP000265715"/>
    </source>
</evidence>
<dbReference type="EMBL" id="QXDL01000038">
    <property type="protein sequence ID" value="RIH87198.1"/>
    <property type="molecule type" value="Genomic_DNA"/>
</dbReference>
<keyword evidence="3" id="KW-1185">Reference proteome</keyword>